<evidence type="ECO:0000313" key="3">
    <source>
        <dbReference type="Proteomes" id="UP001434883"/>
    </source>
</evidence>
<comment type="caution">
    <text evidence="2">The sequence shown here is derived from an EMBL/GenBank/DDBJ whole genome shotgun (WGS) entry which is preliminary data.</text>
</comment>
<evidence type="ECO:0000256" key="1">
    <source>
        <dbReference type="SAM" id="MobiDB-lite"/>
    </source>
</evidence>
<accession>A0ABV0QD67</accession>
<name>A0ABV0QD67_9TELE</name>
<proteinExistence type="predicted"/>
<evidence type="ECO:0000313" key="2">
    <source>
        <dbReference type="EMBL" id="MEQ2193401.1"/>
    </source>
</evidence>
<reference evidence="2 3" key="1">
    <citation type="submission" date="2021-06" db="EMBL/GenBank/DDBJ databases">
        <authorList>
            <person name="Palmer J.M."/>
        </authorList>
    </citation>
    <scope>NUCLEOTIDE SEQUENCE [LARGE SCALE GENOMIC DNA]</scope>
    <source>
        <strain evidence="2 3">XC_2019</strain>
        <tissue evidence="2">Muscle</tissue>
    </source>
</reference>
<dbReference type="EMBL" id="JAHRIN010008455">
    <property type="protein sequence ID" value="MEQ2193401.1"/>
    <property type="molecule type" value="Genomic_DNA"/>
</dbReference>
<feature type="region of interest" description="Disordered" evidence="1">
    <location>
        <begin position="53"/>
        <end position="80"/>
    </location>
</feature>
<feature type="non-terminal residue" evidence="2">
    <location>
        <position position="1"/>
    </location>
</feature>
<organism evidence="2 3">
    <name type="scientific">Xenoophorus captivus</name>
    <dbReference type="NCBI Taxonomy" id="1517983"/>
    <lineage>
        <taxon>Eukaryota</taxon>
        <taxon>Metazoa</taxon>
        <taxon>Chordata</taxon>
        <taxon>Craniata</taxon>
        <taxon>Vertebrata</taxon>
        <taxon>Euteleostomi</taxon>
        <taxon>Actinopterygii</taxon>
        <taxon>Neopterygii</taxon>
        <taxon>Teleostei</taxon>
        <taxon>Neoteleostei</taxon>
        <taxon>Acanthomorphata</taxon>
        <taxon>Ovalentaria</taxon>
        <taxon>Atherinomorphae</taxon>
        <taxon>Cyprinodontiformes</taxon>
        <taxon>Goodeidae</taxon>
        <taxon>Xenoophorus</taxon>
    </lineage>
</organism>
<sequence length="80" mass="8627">LEGWRACAVHTWVLTTVARGYRHNSQQDHRTSAGLHGTPIWAVISSRGFQQVCGSSTKPSSSSGAQSVGLSGRFSSVRRK</sequence>
<feature type="compositionally biased region" description="Low complexity" evidence="1">
    <location>
        <begin position="55"/>
        <end position="72"/>
    </location>
</feature>
<gene>
    <name evidence="2" type="ORF">XENOCAPTIV_022967</name>
</gene>
<dbReference type="Proteomes" id="UP001434883">
    <property type="component" value="Unassembled WGS sequence"/>
</dbReference>
<keyword evidence="3" id="KW-1185">Reference proteome</keyword>
<protein>
    <submittedName>
        <fullName evidence="2">Uncharacterized protein</fullName>
    </submittedName>
</protein>